<dbReference type="InterPro" id="IPR036264">
    <property type="entry name" value="Bact_exopeptidase_dim_dom"/>
</dbReference>
<evidence type="ECO:0000256" key="1">
    <source>
        <dbReference type="PIRSR" id="PIRSR005962-1"/>
    </source>
</evidence>
<dbReference type="PANTHER" id="PTHR11014:SF63">
    <property type="entry name" value="METALLOPEPTIDASE, PUTATIVE (AFU_ORTHOLOGUE AFUA_6G09600)-RELATED"/>
    <property type="match status" value="1"/>
</dbReference>
<dbReference type="Pfam" id="PF07687">
    <property type="entry name" value="M20_dimer"/>
    <property type="match status" value="1"/>
</dbReference>
<evidence type="ECO:0000313" key="3">
    <source>
        <dbReference type="EMBL" id="MBE9375277.1"/>
    </source>
</evidence>
<feature type="binding site" evidence="1">
    <location>
        <position position="116"/>
    </location>
    <ligand>
        <name>Mn(2+)</name>
        <dbReference type="ChEBI" id="CHEBI:29035"/>
        <label>2</label>
    </ligand>
</feature>
<comment type="caution">
    <text evidence="3">The sequence shown here is derived from an EMBL/GenBank/DDBJ whole genome shotgun (WGS) entry which is preliminary data.</text>
</comment>
<evidence type="ECO:0000259" key="2">
    <source>
        <dbReference type="Pfam" id="PF07687"/>
    </source>
</evidence>
<dbReference type="EMBL" id="JADEYC010000019">
    <property type="protein sequence ID" value="MBE9375277.1"/>
    <property type="molecule type" value="Genomic_DNA"/>
</dbReference>
<dbReference type="InterPro" id="IPR002933">
    <property type="entry name" value="Peptidase_M20"/>
</dbReference>
<dbReference type="AlphaFoldDB" id="A0A929G0Y4"/>
<proteinExistence type="predicted"/>
<evidence type="ECO:0000313" key="4">
    <source>
        <dbReference type="Proteomes" id="UP000598360"/>
    </source>
</evidence>
<feature type="binding site" evidence="1">
    <location>
        <position position="389"/>
    </location>
    <ligand>
        <name>Mn(2+)</name>
        <dbReference type="ChEBI" id="CHEBI:29035"/>
        <label>2</label>
    </ligand>
</feature>
<accession>A0A929G0Y4</accession>
<keyword evidence="4" id="KW-1185">Reference proteome</keyword>
<dbReference type="Gene3D" id="3.40.630.10">
    <property type="entry name" value="Zn peptidases"/>
    <property type="match status" value="1"/>
</dbReference>
<comment type="cofactor">
    <cofactor evidence="1">
        <name>Mn(2+)</name>
        <dbReference type="ChEBI" id="CHEBI:29035"/>
    </cofactor>
    <text evidence="1">The Mn(2+) ion enhances activity.</text>
</comment>
<dbReference type="InterPro" id="IPR011650">
    <property type="entry name" value="Peptidase_M20_dimer"/>
</dbReference>
<dbReference type="NCBIfam" id="TIGR01891">
    <property type="entry name" value="amidohydrolases"/>
    <property type="match status" value="1"/>
</dbReference>
<organism evidence="3 4">
    <name type="scientific">Saccharopolyspora montiporae</name>
    <dbReference type="NCBI Taxonomy" id="2781240"/>
    <lineage>
        <taxon>Bacteria</taxon>
        <taxon>Bacillati</taxon>
        <taxon>Actinomycetota</taxon>
        <taxon>Actinomycetes</taxon>
        <taxon>Pseudonocardiales</taxon>
        <taxon>Pseudonocardiaceae</taxon>
        <taxon>Saccharopolyspora</taxon>
    </lineage>
</organism>
<keyword evidence="1" id="KW-0479">Metal-binding</keyword>
<feature type="domain" description="Peptidase M20 dimerisation" evidence="2">
    <location>
        <begin position="199"/>
        <end position="297"/>
    </location>
</feature>
<dbReference type="Gene3D" id="3.30.70.360">
    <property type="match status" value="1"/>
</dbReference>
<dbReference type="Pfam" id="PF01546">
    <property type="entry name" value="Peptidase_M20"/>
    <property type="match status" value="1"/>
</dbReference>
<feature type="binding site" evidence="1">
    <location>
        <position position="152"/>
    </location>
    <ligand>
        <name>Mn(2+)</name>
        <dbReference type="ChEBI" id="CHEBI:29035"/>
        <label>2</label>
    </ligand>
</feature>
<name>A0A929G0Y4_9PSEU</name>
<dbReference type="PANTHER" id="PTHR11014">
    <property type="entry name" value="PEPTIDASE M20 FAMILY MEMBER"/>
    <property type="match status" value="1"/>
</dbReference>
<protein>
    <submittedName>
        <fullName evidence="3">Amidohydrolase</fullName>
    </submittedName>
</protein>
<reference evidence="3" key="1">
    <citation type="submission" date="2020-10" db="EMBL/GenBank/DDBJ databases">
        <title>Diversity and distribution of actinomycetes associated with coral in the coast of Hainan.</title>
        <authorList>
            <person name="Li F."/>
        </authorList>
    </citation>
    <scope>NUCLEOTIDE SEQUENCE</scope>
    <source>
        <strain evidence="3">HNM0983</strain>
    </source>
</reference>
<dbReference type="InterPro" id="IPR017439">
    <property type="entry name" value="Amidohydrolase"/>
</dbReference>
<keyword evidence="1" id="KW-0464">Manganese</keyword>
<dbReference type="RefSeq" id="WP_193928716.1">
    <property type="nucleotide sequence ID" value="NZ_JADEYC010000019.1"/>
</dbReference>
<feature type="binding site" evidence="1">
    <location>
        <position position="118"/>
    </location>
    <ligand>
        <name>Mn(2+)</name>
        <dbReference type="ChEBI" id="CHEBI:29035"/>
        <label>2</label>
    </ligand>
</feature>
<feature type="binding site" evidence="1">
    <location>
        <position position="179"/>
    </location>
    <ligand>
        <name>Mn(2+)</name>
        <dbReference type="ChEBI" id="CHEBI:29035"/>
        <label>2</label>
    </ligand>
</feature>
<dbReference type="Proteomes" id="UP000598360">
    <property type="component" value="Unassembled WGS sequence"/>
</dbReference>
<sequence length="418" mass="44027">MTATRTAAATALAGLDELDDELNRLYRHLHAHPELSMQEHRTAELIEQHLASSGVPTFRCGGTGVVGVLENGPGPVVAFRADTDALPITEQTGLDHASTATGTLPDGTTTDVMHGCGHDTHVSSLLIAARLLARAREAWSGTAVLIFQPGEETAAGARAMVDDGLWDRAPRPEVVLGQHVGPGSAGEVHYRTGTAASMADSWEVTMFGRGGHGSQPQRCIDPIVQVAHTITRIQAVVAREVDPARSAVVTVGRISGGLKENIIPDSAVFTLNVRTFDERVRERVLASLRRIIAAEAEASGAPEPTITELSRFPRLINDEEATARTMAALAEHRGGSGVSAAEEPLMGSEDFGVLGEAIGVPSCFWFIGGTNPDVHAAARELAEDVPGNHSPLFAPDPGPTLPRMVEAAVVGMLAFLDS</sequence>
<dbReference type="GO" id="GO:0046872">
    <property type="term" value="F:metal ion binding"/>
    <property type="evidence" value="ECO:0007669"/>
    <property type="project" value="UniProtKB-KW"/>
</dbReference>
<gene>
    <name evidence="3" type="ORF">IQ251_12565</name>
</gene>
<dbReference type="SUPFAM" id="SSF55031">
    <property type="entry name" value="Bacterial exopeptidase dimerisation domain"/>
    <property type="match status" value="1"/>
</dbReference>
<dbReference type="PIRSF" id="PIRSF005962">
    <property type="entry name" value="Pept_M20D_amidohydro"/>
    <property type="match status" value="1"/>
</dbReference>
<dbReference type="SUPFAM" id="SSF53187">
    <property type="entry name" value="Zn-dependent exopeptidases"/>
    <property type="match status" value="1"/>
</dbReference>
<dbReference type="GO" id="GO:0016787">
    <property type="term" value="F:hydrolase activity"/>
    <property type="evidence" value="ECO:0007669"/>
    <property type="project" value="InterPro"/>
</dbReference>